<proteinExistence type="predicted"/>
<dbReference type="InterPro" id="IPR018770">
    <property type="entry name" value="ChloroindolylP_hydrolase"/>
</dbReference>
<dbReference type="Pfam" id="PF10112">
    <property type="entry name" value="Halogen_Hydrol"/>
    <property type="match status" value="1"/>
</dbReference>
<evidence type="ECO:0000256" key="2">
    <source>
        <dbReference type="SAM" id="Phobius"/>
    </source>
</evidence>
<name>A0ABV1E8S0_9FIRM</name>
<feature type="region of interest" description="Disordered" evidence="1">
    <location>
        <begin position="50"/>
        <end position="73"/>
    </location>
</feature>
<keyword evidence="4" id="KW-1185">Reference proteome</keyword>
<sequence>MAYSYNNNSGGSNNGDLISWIVVVAALVIFWPVGLVLLFMKLTGRSFGSRRNNGSSYGSSPTGPYRASGSQSWGQSSGYKYEYRYQGQSAPRQGGQTTQNTQTSQNAQRTTQPGMQGVSDQPRDKKGRFMPRRRPVDLNKGKGMMVWGTILAILGGFISFVEFFDTMGMGFIYMLQSIGFPLGVLGAGLVLLVCGTQRNKKAKRFRKYLALIGKRESISIGSLAQAMPVSYHTACDDIQEMLDEGYIPTGYLDMASGRLILSDEGLQEEPEPEEEEQPAPPEDDDAILREIRQVNDAIEDPVMSEKIDRIGEITGKILDYQRKNPNKNSQLRSFLNYYLPTTLKILKAYAQMEAQGIEGENISAAKERIEGMMDKVVEGFEKQLDKLFQDDAMDITTDVEVLERMLDKDGLSGKGDGFQMGI</sequence>
<evidence type="ECO:0000313" key="4">
    <source>
        <dbReference type="Proteomes" id="UP001464378"/>
    </source>
</evidence>
<keyword evidence="2" id="KW-1133">Transmembrane helix</keyword>
<reference evidence="3 4" key="1">
    <citation type="submission" date="2024-03" db="EMBL/GenBank/DDBJ databases">
        <title>Human intestinal bacterial collection.</title>
        <authorList>
            <person name="Pauvert C."/>
            <person name="Hitch T.C.A."/>
            <person name="Clavel T."/>
        </authorList>
    </citation>
    <scope>NUCLEOTIDE SEQUENCE [LARGE SCALE GENOMIC DNA]</scope>
    <source>
        <strain evidence="3 4">CLA-AP-H29</strain>
    </source>
</reference>
<accession>A0ABV1E8S0</accession>
<dbReference type="RefSeq" id="WP_349231812.1">
    <property type="nucleotide sequence ID" value="NZ_JBBMFK010000013.1"/>
</dbReference>
<gene>
    <name evidence="3" type="ORF">WMO64_09515</name>
</gene>
<feature type="transmembrane region" description="Helical" evidence="2">
    <location>
        <begin position="144"/>
        <end position="164"/>
    </location>
</feature>
<protein>
    <submittedName>
        <fullName evidence="3">5-bromo-4-chloroindolyl phosphate hydrolysis family protein</fullName>
    </submittedName>
</protein>
<feature type="region of interest" description="Disordered" evidence="1">
    <location>
        <begin position="265"/>
        <end position="285"/>
    </location>
</feature>
<feature type="compositionally biased region" description="Low complexity" evidence="1">
    <location>
        <begin position="92"/>
        <end position="112"/>
    </location>
</feature>
<dbReference type="Proteomes" id="UP001464378">
    <property type="component" value="Unassembled WGS sequence"/>
</dbReference>
<organism evidence="3 4">
    <name type="scientific">Pseudoflavonifractor intestinihominis</name>
    <dbReference type="NCBI Taxonomy" id="3133171"/>
    <lineage>
        <taxon>Bacteria</taxon>
        <taxon>Bacillati</taxon>
        <taxon>Bacillota</taxon>
        <taxon>Clostridia</taxon>
        <taxon>Eubacteriales</taxon>
        <taxon>Oscillospiraceae</taxon>
        <taxon>Pseudoflavonifractor</taxon>
    </lineage>
</organism>
<feature type="transmembrane region" description="Helical" evidence="2">
    <location>
        <begin position="17"/>
        <end position="40"/>
    </location>
</feature>
<comment type="caution">
    <text evidence="3">The sequence shown here is derived from an EMBL/GenBank/DDBJ whole genome shotgun (WGS) entry which is preliminary data.</text>
</comment>
<feature type="region of interest" description="Disordered" evidence="1">
    <location>
        <begin position="89"/>
        <end position="135"/>
    </location>
</feature>
<evidence type="ECO:0000313" key="3">
    <source>
        <dbReference type="EMBL" id="MEQ2443708.1"/>
    </source>
</evidence>
<dbReference type="EMBL" id="JBBMFK010000013">
    <property type="protein sequence ID" value="MEQ2443708.1"/>
    <property type="molecule type" value="Genomic_DNA"/>
</dbReference>
<keyword evidence="2" id="KW-0812">Transmembrane</keyword>
<evidence type="ECO:0000256" key="1">
    <source>
        <dbReference type="SAM" id="MobiDB-lite"/>
    </source>
</evidence>
<keyword evidence="2" id="KW-0472">Membrane</keyword>
<feature type="transmembrane region" description="Helical" evidence="2">
    <location>
        <begin position="170"/>
        <end position="194"/>
    </location>
</feature>